<feature type="transmembrane region" description="Helical" evidence="1">
    <location>
        <begin position="936"/>
        <end position="956"/>
    </location>
</feature>
<feature type="transmembrane region" description="Helical" evidence="1">
    <location>
        <begin position="128"/>
        <end position="149"/>
    </location>
</feature>
<feature type="transmembrane region" description="Helical" evidence="1">
    <location>
        <begin position="74"/>
        <end position="94"/>
    </location>
</feature>
<feature type="transmembrane region" description="Helical" evidence="1">
    <location>
        <begin position="31"/>
        <end position="54"/>
    </location>
</feature>
<feature type="transmembrane region" description="Helical" evidence="1">
    <location>
        <begin position="414"/>
        <end position="431"/>
    </location>
</feature>
<protein>
    <submittedName>
        <fullName evidence="2">YfhO family protein</fullName>
    </submittedName>
</protein>
<keyword evidence="3" id="KW-1185">Reference proteome</keyword>
<evidence type="ECO:0000313" key="3">
    <source>
        <dbReference type="Proteomes" id="UP000730482"/>
    </source>
</evidence>
<evidence type="ECO:0000256" key="1">
    <source>
        <dbReference type="SAM" id="Phobius"/>
    </source>
</evidence>
<proteinExistence type="predicted"/>
<keyword evidence="1" id="KW-1133">Transmembrane helix</keyword>
<feature type="transmembrane region" description="Helical" evidence="1">
    <location>
        <begin position="101"/>
        <end position="122"/>
    </location>
</feature>
<sequence length="985" mass="105704">MTTTDSGTTGARPRRSARSLLPRPAAIRRHLYLVLAFVVPSVLYAGILASRGIYPFDPHGSYTVFMSDLNNQYAQFYSYFDQALTGHGSLLFTWRADGGMNFWPIVAYYLTSPFGLLTLFASDHRLPIMIAFATVLKLGAAGLGMALFLRKFRGELDRGHSSAVNKAVIVALSTSYALGAWSLIYAFNIMWLDALYLLPWALLGVERLLTKGRITSLAIAVGLNLIIDFYTGAMIVVFVCMYALARYVGVRERFERADFLRTAGKFVLAGVIGGLLAAAFILPTYLGGLTQKTKLHAVSSGAEPPISLLAVLVRFLGGAADVNQATPSVGAATLVLVLVPLFFMVKSIKRAERIAFGVILAFLLLATEVKPLYLVMHGGQMPNAFPWRFAFLITALLTFLAFRAWVGVDSVKQIKWLGVSAVFWFVVLYWGRQEYPWIIRPQVAQFDTLILVGGTALLAFALYLRVRPADEPLSKRLAWMPKRLATPKAAAVVAVAVLAVDASGSAELIGQKSIGKLGSSNSSATWSNWYSSPTTSYGTALSSLQPTNDQFFRAEGYDQNLRSTNDSLRYGNFGFTHFSSLSSGKLHETMQDLGFAHHEADVWSAHTGATLFTDALLGYQYLVGTTRETTDGTIDRLDSTLQKTYDNTAPAKPGKTVTPDVTTVYKINSTLPVGFRLTGSDLTDFTAPLPQNSPFAAQEQAFGMPGAFQSMCGSPTITASPGVTATPGGDGTVSIKIPAKARADKKLYSDKIVWQCQASGPRQVYLYAPNAMPTGLSYARLDSSDRPAPLNLSDPSKDKTNIAYPGGFDNGFQDLGSVQSGSFTVTMLSDALPYGNTYKVPANPIRGLDPTAVDAKLAQLRSGGVTDVHWNSTGIAATTTGDSAATVFLSVPTIPGWSVTVDGKSVKTTELLGSFTGVPVPAGNHRISMSFSPPGLYAGIGGSTVGLLALGGVWWFQRRRSALQSAATPAAGEGAGESVPQDVLS</sequence>
<keyword evidence="1" id="KW-0472">Membrane</keyword>
<feature type="transmembrane region" description="Helical" evidence="1">
    <location>
        <begin position="385"/>
        <end position="402"/>
    </location>
</feature>
<dbReference type="InterPro" id="IPR018580">
    <property type="entry name" value="Uncharacterised_YfhO"/>
</dbReference>
<dbReference type="PANTHER" id="PTHR38454">
    <property type="entry name" value="INTEGRAL MEMBRANE PROTEIN-RELATED"/>
    <property type="match status" value="1"/>
</dbReference>
<feature type="transmembrane region" description="Helical" evidence="1">
    <location>
        <begin position="443"/>
        <end position="464"/>
    </location>
</feature>
<evidence type="ECO:0000313" key="2">
    <source>
        <dbReference type="EMBL" id="MBS2546330.1"/>
    </source>
</evidence>
<feature type="transmembrane region" description="Helical" evidence="1">
    <location>
        <begin position="354"/>
        <end position="373"/>
    </location>
</feature>
<dbReference type="Proteomes" id="UP000730482">
    <property type="component" value="Unassembled WGS sequence"/>
</dbReference>
<organism evidence="2 3">
    <name type="scientific">Catenulispora pinistramenti</name>
    <dbReference type="NCBI Taxonomy" id="2705254"/>
    <lineage>
        <taxon>Bacteria</taxon>
        <taxon>Bacillati</taxon>
        <taxon>Actinomycetota</taxon>
        <taxon>Actinomycetes</taxon>
        <taxon>Catenulisporales</taxon>
        <taxon>Catenulisporaceae</taxon>
        <taxon>Catenulispora</taxon>
    </lineage>
</organism>
<feature type="transmembrane region" description="Helical" evidence="1">
    <location>
        <begin position="169"/>
        <end position="197"/>
    </location>
</feature>
<reference evidence="2 3" key="1">
    <citation type="submission" date="2020-02" db="EMBL/GenBank/DDBJ databases">
        <title>Acidophilic actinobacteria isolated from forest soil.</title>
        <authorList>
            <person name="Golinska P."/>
        </authorList>
    </citation>
    <scope>NUCLEOTIDE SEQUENCE [LARGE SCALE GENOMIC DNA]</scope>
    <source>
        <strain evidence="2 3">NL8</strain>
    </source>
</reference>
<dbReference type="RefSeq" id="WP_212007982.1">
    <property type="nucleotide sequence ID" value="NZ_JAAFYZ010000012.1"/>
</dbReference>
<comment type="caution">
    <text evidence="2">The sequence shown here is derived from an EMBL/GenBank/DDBJ whole genome shotgun (WGS) entry which is preliminary data.</text>
</comment>
<accession>A0ABS5KJT2</accession>
<keyword evidence="1" id="KW-0812">Transmembrane</keyword>
<gene>
    <name evidence="2" type="ORF">KGQ19_05570</name>
</gene>
<dbReference type="EMBL" id="JAAFYZ010000012">
    <property type="protein sequence ID" value="MBS2546330.1"/>
    <property type="molecule type" value="Genomic_DNA"/>
</dbReference>
<dbReference type="Pfam" id="PF09586">
    <property type="entry name" value="YfhO"/>
    <property type="match status" value="1"/>
</dbReference>
<feature type="transmembrane region" description="Helical" evidence="1">
    <location>
        <begin position="217"/>
        <end position="245"/>
    </location>
</feature>
<feature type="transmembrane region" description="Helical" evidence="1">
    <location>
        <begin position="485"/>
        <end position="504"/>
    </location>
</feature>
<name>A0ABS5KJT2_9ACTN</name>
<dbReference type="PANTHER" id="PTHR38454:SF1">
    <property type="entry name" value="INTEGRAL MEMBRANE PROTEIN"/>
    <property type="match status" value="1"/>
</dbReference>
<feature type="transmembrane region" description="Helical" evidence="1">
    <location>
        <begin position="266"/>
        <end position="286"/>
    </location>
</feature>
<feature type="transmembrane region" description="Helical" evidence="1">
    <location>
        <begin position="325"/>
        <end position="345"/>
    </location>
</feature>